<dbReference type="OrthoDB" id="5835829at2759"/>
<gene>
    <name evidence="6" type="ORF">CRG98_016154</name>
</gene>
<evidence type="ECO:0000256" key="4">
    <source>
        <dbReference type="RuleBase" id="RU003718"/>
    </source>
</evidence>
<evidence type="ECO:0000256" key="5">
    <source>
        <dbReference type="RuleBase" id="RU362057"/>
    </source>
</evidence>
<dbReference type="Proteomes" id="UP000233551">
    <property type="component" value="Unassembled WGS sequence"/>
</dbReference>
<proteinExistence type="inferred from homology"/>
<comment type="similarity">
    <text evidence="1 4">Belongs to the UDP-glycosyltransferase family.</text>
</comment>
<accession>A0A2I0K4L6</accession>
<dbReference type="PANTHER" id="PTHR48048:SF30">
    <property type="entry name" value="GLYCOSYLTRANSFERASE"/>
    <property type="match status" value="1"/>
</dbReference>
<dbReference type="CDD" id="cd03784">
    <property type="entry name" value="GT1_Gtf-like"/>
    <property type="match status" value="1"/>
</dbReference>
<comment type="caution">
    <text evidence="6">The sequence shown here is derived from an EMBL/GenBank/DDBJ whole genome shotgun (WGS) entry which is preliminary data.</text>
</comment>
<keyword evidence="3 4" id="KW-0808">Transferase</keyword>
<dbReference type="Pfam" id="PF00201">
    <property type="entry name" value="UDPGT"/>
    <property type="match status" value="1"/>
</dbReference>
<protein>
    <recommendedName>
        <fullName evidence="5">Glycosyltransferase</fullName>
        <ecNumber evidence="5">2.4.1.-</ecNumber>
    </recommendedName>
</protein>
<name>A0A2I0K4L6_PUNGR</name>
<dbReference type="FunFam" id="3.40.50.2000:FF:000020">
    <property type="entry name" value="Glycosyltransferase"/>
    <property type="match status" value="1"/>
</dbReference>
<organism evidence="6 7">
    <name type="scientific">Punica granatum</name>
    <name type="common">Pomegranate</name>
    <dbReference type="NCBI Taxonomy" id="22663"/>
    <lineage>
        <taxon>Eukaryota</taxon>
        <taxon>Viridiplantae</taxon>
        <taxon>Streptophyta</taxon>
        <taxon>Embryophyta</taxon>
        <taxon>Tracheophyta</taxon>
        <taxon>Spermatophyta</taxon>
        <taxon>Magnoliopsida</taxon>
        <taxon>eudicotyledons</taxon>
        <taxon>Gunneridae</taxon>
        <taxon>Pentapetalae</taxon>
        <taxon>rosids</taxon>
        <taxon>malvids</taxon>
        <taxon>Myrtales</taxon>
        <taxon>Lythraceae</taxon>
        <taxon>Punica</taxon>
    </lineage>
</organism>
<dbReference type="AlphaFoldDB" id="A0A2I0K4L6"/>
<reference evidence="6 7" key="1">
    <citation type="submission" date="2017-11" db="EMBL/GenBank/DDBJ databases">
        <title>De-novo sequencing of pomegranate (Punica granatum L.) genome.</title>
        <authorList>
            <person name="Akparov Z."/>
            <person name="Amiraslanov A."/>
            <person name="Hajiyeva S."/>
            <person name="Abbasov M."/>
            <person name="Kaur K."/>
            <person name="Hamwieh A."/>
            <person name="Solovyev V."/>
            <person name="Salamov A."/>
            <person name="Braich B."/>
            <person name="Kosarev P."/>
            <person name="Mahmoud A."/>
            <person name="Hajiyev E."/>
            <person name="Babayeva S."/>
            <person name="Izzatullayeva V."/>
            <person name="Mammadov A."/>
            <person name="Mammadov A."/>
            <person name="Sharifova S."/>
            <person name="Ojaghi J."/>
            <person name="Eynullazada K."/>
            <person name="Bayramov B."/>
            <person name="Abdulazimova A."/>
            <person name="Shahmuradov I."/>
        </authorList>
    </citation>
    <scope>NUCLEOTIDE SEQUENCE [LARGE SCALE GENOMIC DNA]</scope>
    <source>
        <strain evidence="7">cv. AG2017</strain>
        <tissue evidence="6">Leaf</tissue>
    </source>
</reference>
<dbReference type="InterPro" id="IPR035595">
    <property type="entry name" value="UDP_glycos_trans_CS"/>
</dbReference>
<evidence type="ECO:0000256" key="3">
    <source>
        <dbReference type="ARBA" id="ARBA00022679"/>
    </source>
</evidence>
<evidence type="ECO:0000256" key="2">
    <source>
        <dbReference type="ARBA" id="ARBA00022676"/>
    </source>
</evidence>
<dbReference type="EC" id="2.4.1.-" evidence="5"/>
<dbReference type="PANTHER" id="PTHR48048">
    <property type="entry name" value="GLYCOSYLTRANSFERASE"/>
    <property type="match status" value="1"/>
</dbReference>
<evidence type="ECO:0000313" key="7">
    <source>
        <dbReference type="Proteomes" id="UP000233551"/>
    </source>
</evidence>
<dbReference type="InterPro" id="IPR050481">
    <property type="entry name" value="UDP-glycosyltransf_plant"/>
</dbReference>
<evidence type="ECO:0000256" key="1">
    <source>
        <dbReference type="ARBA" id="ARBA00009995"/>
    </source>
</evidence>
<sequence length="493" mass="53424">METDLSIEREGEDVMEKTMKKKEAVVLYPSPLIGHVISMVELGRLILSHRPSAAIHVLVSTAPSPAATAATADYISSVSASAGSSISFHHLPATTLPPTFSTMKSNLPTVALALELLRLDAPNVHSALESLSKHHLVLALVIDFFCASAVPVAKELGIPCHCFFTSGAGGLTHFLYLPYLHKNITKSFKDLDPDFIIDIPGTPLLVPSDLPNTVLDRGDRAYEIFLESSMNIQRADGAIVNTFEELQPLATRALVEGQCTPGGTTPPLYCIGPLISNHDAGDNNVDKGSLKWLDMQPSKSVVFLCFGSMGVFPKEQLKEMAIGLERSGQRFLWVVRNPPDQPDSDFDSLFPDRLLERTKGRGLMVHRWAPQVAVLNHGSVGGFVTHCGWNSVLESVCAGVPMIAWPLYAEQPLQRALMVKEMKIALSMNASRDGIVSAAEVEERVRELMDSEAGKSVREKTLAMKEAARAALSLGGSSRVALTRLVDSWIPAA</sequence>
<dbReference type="GeneID" id="116202722"/>
<keyword evidence="7" id="KW-1185">Reference proteome</keyword>
<evidence type="ECO:0000313" key="6">
    <source>
        <dbReference type="EMBL" id="PKI63487.1"/>
    </source>
</evidence>
<dbReference type="Gene3D" id="3.40.50.2000">
    <property type="entry name" value="Glycogen Phosphorylase B"/>
    <property type="match status" value="2"/>
</dbReference>
<dbReference type="PROSITE" id="PS00375">
    <property type="entry name" value="UDPGT"/>
    <property type="match status" value="1"/>
</dbReference>
<dbReference type="SUPFAM" id="SSF53756">
    <property type="entry name" value="UDP-Glycosyltransferase/glycogen phosphorylase"/>
    <property type="match status" value="1"/>
</dbReference>
<keyword evidence="2 4" id="KW-0328">Glycosyltransferase</keyword>
<dbReference type="InterPro" id="IPR002213">
    <property type="entry name" value="UDP_glucos_trans"/>
</dbReference>
<dbReference type="EMBL" id="PGOL01000888">
    <property type="protein sequence ID" value="PKI63487.1"/>
    <property type="molecule type" value="Genomic_DNA"/>
</dbReference>
<dbReference type="GO" id="GO:0035251">
    <property type="term" value="F:UDP-glucosyltransferase activity"/>
    <property type="evidence" value="ECO:0007669"/>
    <property type="project" value="InterPro"/>
</dbReference>